<dbReference type="PANTHER" id="PTHR24421">
    <property type="entry name" value="NITRATE/NITRITE SENSOR PROTEIN NARX-RELATED"/>
    <property type="match status" value="1"/>
</dbReference>
<keyword evidence="1" id="KW-0808">Transferase</keyword>
<gene>
    <name evidence="6" type="ORF">SAMN05443668_13010</name>
</gene>
<proteinExistence type="predicted"/>
<keyword evidence="4" id="KW-0812">Transmembrane</keyword>
<reference evidence="6 7" key="1">
    <citation type="submission" date="2016-11" db="EMBL/GenBank/DDBJ databases">
        <authorList>
            <person name="Jaros S."/>
            <person name="Januszkiewicz K."/>
            <person name="Wedrychowicz H."/>
        </authorList>
    </citation>
    <scope>NUCLEOTIDE SEQUENCE [LARGE SCALE GENOMIC DNA]</scope>
    <source>
        <strain evidence="6 7">DSM 46144</strain>
    </source>
</reference>
<keyword evidence="3" id="KW-0902">Two-component regulatory system</keyword>
<dbReference type="AlphaFoldDB" id="A0A1M7RNI2"/>
<evidence type="ECO:0000256" key="3">
    <source>
        <dbReference type="ARBA" id="ARBA00023012"/>
    </source>
</evidence>
<keyword evidence="7" id="KW-1185">Reference proteome</keyword>
<accession>A0A1M7RNI2</accession>
<keyword evidence="4" id="KW-1133">Transmembrane helix</keyword>
<keyword evidence="2 6" id="KW-0418">Kinase</keyword>
<feature type="domain" description="Histidine kinase/HSP90-like ATPase" evidence="5">
    <location>
        <begin position="220"/>
        <end position="308"/>
    </location>
</feature>
<dbReference type="GO" id="GO:0016301">
    <property type="term" value="F:kinase activity"/>
    <property type="evidence" value="ECO:0007669"/>
    <property type="project" value="UniProtKB-KW"/>
</dbReference>
<dbReference type="STRING" id="134849.SAMN05443668_13010"/>
<evidence type="ECO:0000256" key="2">
    <source>
        <dbReference type="ARBA" id="ARBA00022777"/>
    </source>
</evidence>
<dbReference type="InterPro" id="IPR050482">
    <property type="entry name" value="Sensor_HK_TwoCompSys"/>
</dbReference>
<dbReference type="Pfam" id="PF02518">
    <property type="entry name" value="HATPase_c"/>
    <property type="match status" value="1"/>
</dbReference>
<sequence>MREMLVVADAAVVIMLCLAYMRLVPAELAAASSGTSWVDLLASVSVFTVQFGLRQPAGAAVGLVIVAAHTVGRGGFGEAGVVLILQVLLAATISLTLRRAGRAADVVLAEAAQQRSLERAREATRADEREQQRRMHDTVLATLTMVSTGVIGGESDALRRRASDDLMVLEAVRVQPVGGLEPGEKIRLDVLLRDGVIRKFPRLRVALDLAPVTVPAEIAETLTACVDEALRNVGRHAGTTNVRLSTESMRDGAVVTVSDDGAGFEPAKVSPGRRGLRESILGRIRAAGGAADVVTAPGAGTTIVMRWPDG</sequence>
<evidence type="ECO:0000256" key="4">
    <source>
        <dbReference type="SAM" id="Phobius"/>
    </source>
</evidence>
<keyword evidence="4" id="KW-0472">Membrane</keyword>
<evidence type="ECO:0000313" key="6">
    <source>
        <dbReference type="EMBL" id="SHN47907.1"/>
    </source>
</evidence>
<dbReference type="Gene3D" id="3.30.565.10">
    <property type="entry name" value="Histidine kinase-like ATPase, C-terminal domain"/>
    <property type="match status" value="1"/>
</dbReference>
<dbReference type="PANTHER" id="PTHR24421:SF61">
    <property type="entry name" value="OXYGEN SENSOR HISTIDINE KINASE NREB"/>
    <property type="match status" value="1"/>
</dbReference>
<evidence type="ECO:0000256" key="1">
    <source>
        <dbReference type="ARBA" id="ARBA00022679"/>
    </source>
</evidence>
<dbReference type="GO" id="GO:0000160">
    <property type="term" value="P:phosphorelay signal transduction system"/>
    <property type="evidence" value="ECO:0007669"/>
    <property type="project" value="UniProtKB-KW"/>
</dbReference>
<dbReference type="SUPFAM" id="SSF55874">
    <property type="entry name" value="ATPase domain of HSP90 chaperone/DNA topoisomerase II/histidine kinase"/>
    <property type="match status" value="1"/>
</dbReference>
<dbReference type="EMBL" id="FRCS01000030">
    <property type="protein sequence ID" value="SHN47907.1"/>
    <property type="molecule type" value="Genomic_DNA"/>
</dbReference>
<name>A0A1M7RNI2_9ACTN</name>
<dbReference type="InterPro" id="IPR003594">
    <property type="entry name" value="HATPase_dom"/>
</dbReference>
<dbReference type="CDD" id="cd16917">
    <property type="entry name" value="HATPase_UhpB-NarQ-NarX-like"/>
    <property type="match status" value="1"/>
</dbReference>
<protein>
    <submittedName>
        <fullName evidence="6">Histidine kinase-like ATPase domain-containing protein</fullName>
    </submittedName>
</protein>
<evidence type="ECO:0000259" key="5">
    <source>
        <dbReference type="Pfam" id="PF02518"/>
    </source>
</evidence>
<dbReference type="InterPro" id="IPR036890">
    <property type="entry name" value="HATPase_C_sf"/>
</dbReference>
<organism evidence="6 7">
    <name type="scientific">Cryptosporangium aurantiacum</name>
    <dbReference type="NCBI Taxonomy" id="134849"/>
    <lineage>
        <taxon>Bacteria</taxon>
        <taxon>Bacillati</taxon>
        <taxon>Actinomycetota</taxon>
        <taxon>Actinomycetes</taxon>
        <taxon>Cryptosporangiales</taxon>
        <taxon>Cryptosporangiaceae</taxon>
        <taxon>Cryptosporangium</taxon>
    </lineage>
</organism>
<dbReference type="Proteomes" id="UP000184440">
    <property type="component" value="Unassembled WGS sequence"/>
</dbReference>
<feature type="transmembrane region" description="Helical" evidence="4">
    <location>
        <begin position="79"/>
        <end position="97"/>
    </location>
</feature>
<evidence type="ECO:0000313" key="7">
    <source>
        <dbReference type="Proteomes" id="UP000184440"/>
    </source>
</evidence>